<accession>A0A2K3V1W5</accession>
<dbReference type="Proteomes" id="UP000236379">
    <property type="component" value="Unassembled WGS sequence"/>
</dbReference>
<dbReference type="EMBL" id="PPPD01000001">
    <property type="protein sequence ID" value="PNY82765.1"/>
    <property type="molecule type" value="Genomic_DNA"/>
</dbReference>
<keyword evidence="2" id="KW-1185">Reference proteome</keyword>
<dbReference type="AlphaFoldDB" id="A0A2K3V1W5"/>
<dbReference type="RefSeq" id="WP_103313198.1">
    <property type="nucleotide sequence ID" value="NZ_PPPD01000001.1"/>
</dbReference>
<dbReference type="OrthoDB" id="73741at2"/>
<protein>
    <submittedName>
        <fullName evidence="1">Uncharacterized protein</fullName>
    </submittedName>
</protein>
<proteinExistence type="predicted"/>
<name>A0A2K3V1W5_9DEIO</name>
<gene>
    <name evidence="1" type="ORF">CVO96_00045</name>
</gene>
<evidence type="ECO:0000313" key="1">
    <source>
        <dbReference type="EMBL" id="PNY82765.1"/>
    </source>
</evidence>
<organism evidence="1 2">
    <name type="scientific">Deinococcus koreensis</name>
    <dbReference type="NCBI Taxonomy" id="2054903"/>
    <lineage>
        <taxon>Bacteria</taxon>
        <taxon>Thermotogati</taxon>
        <taxon>Deinococcota</taxon>
        <taxon>Deinococci</taxon>
        <taxon>Deinococcales</taxon>
        <taxon>Deinococcaceae</taxon>
        <taxon>Deinococcus</taxon>
    </lineage>
</organism>
<sequence>MALSLNLAALTDEELHLLYGDERALAVLPEVSRARLSRRPEPGPALPASLEFRPLAERLWGATPEQSRLLSALDQSLGASGAAALSAVAWAEEPSGDYLMPYLLPPDTATLLRWNETAGTPGAVLEALTWLRDQASGFSGVLTTSRLRATVPAPSEEIDVHHHPGLSTGELLEAHAGYVLRHGRTQKRSADADWWAPWQQLYALNLTAWERRGLLLQRPG</sequence>
<reference evidence="1 2" key="1">
    <citation type="submission" date="2018-01" db="EMBL/GenBank/DDBJ databases">
        <title>Deinococcus koreensis sp. nov., a radiation-resistant bacterium isolated from river water.</title>
        <authorList>
            <person name="Choi A."/>
        </authorList>
    </citation>
    <scope>NUCLEOTIDE SEQUENCE [LARGE SCALE GENOMIC DNA]</scope>
    <source>
        <strain evidence="1 2">SJW1-2</strain>
    </source>
</reference>
<comment type="caution">
    <text evidence="1">The sequence shown here is derived from an EMBL/GenBank/DDBJ whole genome shotgun (WGS) entry which is preliminary data.</text>
</comment>
<evidence type="ECO:0000313" key="2">
    <source>
        <dbReference type="Proteomes" id="UP000236379"/>
    </source>
</evidence>